<dbReference type="EMBL" id="JARAWP010000046">
    <property type="protein sequence ID" value="MDX3025396.1"/>
    <property type="molecule type" value="Genomic_DNA"/>
</dbReference>
<dbReference type="InterPro" id="IPR016181">
    <property type="entry name" value="Acyl_CoA_acyltransferase"/>
</dbReference>
<gene>
    <name evidence="3" type="ORF">PV666_47160</name>
</gene>
<feature type="region of interest" description="Disordered" evidence="1">
    <location>
        <begin position="134"/>
        <end position="156"/>
    </location>
</feature>
<comment type="caution">
    <text evidence="3">The sequence shown here is derived from an EMBL/GenBank/DDBJ whole genome shotgun (WGS) entry which is preliminary data.</text>
</comment>
<sequence>MTLLQELADAFHGRPPSEAWWYSPPAVPAGWEQIRVCRPSDGYDFARLDWQTCEECRTGYLVKIRVSPDWQRQGYATRIVARALRGREAYRWNTTGQSAMAREFFPAFTAAAGVEFTVLEPTCAHMHAARQPLYGTARKERPPRLRRARGGALRAR</sequence>
<proteinExistence type="predicted"/>
<dbReference type="RefSeq" id="WP_319167541.1">
    <property type="nucleotide sequence ID" value="NZ_CP122370.1"/>
</dbReference>
<name>A0ABU4MC56_9ACTN</name>
<evidence type="ECO:0000256" key="1">
    <source>
        <dbReference type="SAM" id="MobiDB-lite"/>
    </source>
</evidence>
<feature type="compositionally biased region" description="Basic residues" evidence="1">
    <location>
        <begin position="144"/>
        <end position="156"/>
    </location>
</feature>
<dbReference type="SUPFAM" id="SSF55729">
    <property type="entry name" value="Acyl-CoA N-acyltransferases (Nat)"/>
    <property type="match status" value="1"/>
</dbReference>
<dbReference type="InterPro" id="IPR000182">
    <property type="entry name" value="GNAT_dom"/>
</dbReference>
<accession>A0ABU4MC56</accession>
<protein>
    <recommendedName>
        <fullName evidence="2">N-acetyltransferase domain-containing protein</fullName>
    </recommendedName>
</protein>
<dbReference type="Pfam" id="PF00583">
    <property type="entry name" value="Acetyltransf_1"/>
    <property type="match status" value="1"/>
</dbReference>
<dbReference type="Proteomes" id="UP001272987">
    <property type="component" value="Unassembled WGS sequence"/>
</dbReference>
<organism evidence="3 4">
    <name type="scientific">Streptomyces acidiscabies</name>
    <dbReference type="NCBI Taxonomy" id="42234"/>
    <lineage>
        <taxon>Bacteria</taxon>
        <taxon>Bacillati</taxon>
        <taxon>Actinomycetota</taxon>
        <taxon>Actinomycetes</taxon>
        <taxon>Kitasatosporales</taxon>
        <taxon>Streptomycetaceae</taxon>
        <taxon>Streptomyces</taxon>
    </lineage>
</organism>
<evidence type="ECO:0000313" key="3">
    <source>
        <dbReference type="EMBL" id="MDX3025396.1"/>
    </source>
</evidence>
<reference evidence="3 4" key="1">
    <citation type="journal article" date="2023" name="Microb. Genom.">
        <title>Mesoterricola silvestris gen. nov., sp. nov., Mesoterricola sediminis sp. nov., Geothrix oryzae sp. nov., Geothrix edaphica sp. nov., Geothrix rubra sp. nov., and Geothrix limicola sp. nov., six novel members of Acidobacteriota isolated from soils.</title>
        <authorList>
            <person name="Weisberg A.J."/>
            <person name="Pearce E."/>
            <person name="Kramer C.G."/>
            <person name="Chang J.H."/>
            <person name="Clarke C.R."/>
        </authorList>
    </citation>
    <scope>NUCLEOTIDE SEQUENCE [LARGE SCALE GENOMIC DNA]</scope>
    <source>
        <strain evidence="3 4">NB05-1H</strain>
    </source>
</reference>
<evidence type="ECO:0000259" key="2">
    <source>
        <dbReference type="Pfam" id="PF00583"/>
    </source>
</evidence>
<evidence type="ECO:0000313" key="4">
    <source>
        <dbReference type="Proteomes" id="UP001272987"/>
    </source>
</evidence>
<dbReference type="CDD" id="cd04301">
    <property type="entry name" value="NAT_SF"/>
    <property type="match status" value="1"/>
</dbReference>
<keyword evidence="4" id="KW-1185">Reference proteome</keyword>
<feature type="domain" description="N-acetyltransferase" evidence="2">
    <location>
        <begin position="56"/>
        <end position="85"/>
    </location>
</feature>